<evidence type="ECO:0000256" key="3">
    <source>
        <dbReference type="ARBA" id="ARBA00022801"/>
    </source>
</evidence>
<dbReference type="Pfam" id="PF01470">
    <property type="entry name" value="Peptidase_C15"/>
    <property type="match status" value="1"/>
</dbReference>
<sequence>MKQLRVLAAGYGKFNQYKTDEDNPAYKVAQAFKEEFLAGDTDKVEVKGYSITVPVVWDKAWPTIKQAVDDIQPDVLICMGAAGETKFERMARNEALTSALDADDKCFDKPYVVDHPSRVSSLRSSNNSWTRDKVSPDYENNKALAVYADDTPTPYFFPTTLPCDYLEKKMNNSSNSNILKVNYAFNELSFDAGDYLCNLAFYMPSLLLHGKVAFNGFLHLAPNKTEEEYSETGKFIFHELAVWLQRNYIREARS</sequence>
<dbReference type="SUPFAM" id="SSF53182">
    <property type="entry name" value="Pyrrolidone carboxyl peptidase (pyroglutamate aminopeptidase)"/>
    <property type="match status" value="1"/>
</dbReference>
<gene>
    <name evidence="5" type="ORF">HELGO_WM12775</name>
</gene>
<keyword evidence="3" id="KW-0378">Hydrolase</keyword>
<evidence type="ECO:0000256" key="2">
    <source>
        <dbReference type="ARBA" id="ARBA00022670"/>
    </source>
</evidence>
<name>A0A6S6S931_9BACT</name>
<evidence type="ECO:0000256" key="1">
    <source>
        <dbReference type="ARBA" id="ARBA00006641"/>
    </source>
</evidence>
<keyword evidence="4" id="KW-0788">Thiol protease</keyword>
<organism evidence="5">
    <name type="scientific">uncultured Sulfurovum sp</name>
    <dbReference type="NCBI Taxonomy" id="269237"/>
    <lineage>
        <taxon>Bacteria</taxon>
        <taxon>Pseudomonadati</taxon>
        <taxon>Campylobacterota</taxon>
        <taxon>Epsilonproteobacteria</taxon>
        <taxon>Campylobacterales</taxon>
        <taxon>Sulfurovaceae</taxon>
        <taxon>Sulfurovum</taxon>
        <taxon>environmental samples</taxon>
    </lineage>
</organism>
<reference evidence="5" key="1">
    <citation type="submission" date="2020-01" db="EMBL/GenBank/DDBJ databases">
        <authorList>
            <person name="Meier V. D."/>
            <person name="Meier V D."/>
        </authorList>
    </citation>
    <scope>NUCLEOTIDE SEQUENCE</scope>
    <source>
        <strain evidence="5">HLG_WM_MAG_05</strain>
    </source>
</reference>
<accession>A0A6S6S931</accession>
<dbReference type="EMBL" id="CACVAU010000021">
    <property type="protein sequence ID" value="CAA6806362.1"/>
    <property type="molecule type" value="Genomic_DNA"/>
</dbReference>
<dbReference type="AlphaFoldDB" id="A0A6S6S931"/>
<keyword evidence="2" id="KW-0645">Protease</keyword>
<comment type="similarity">
    <text evidence="1">Belongs to the peptidase C15 family.</text>
</comment>
<dbReference type="InterPro" id="IPR016125">
    <property type="entry name" value="Peptidase_C15-like"/>
</dbReference>
<evidence type="ECO:0008006" key="6">
    <source>
        <dbReference type="Google" id="ProtNLM"/>
    </source>
</evidence>
<dbReference type="GO" id="GO:0006508">
    <property type="term" value="P:proteolysis"/>
    <property type="evidence" value="ECO:0007669"/>
    <property type="project" value="UniProtKB-KW"/>
</dbReference>
<dbReference type="GO" id="GO:0008234">
    <property type="term" value="F:cysteine-type peptidase activity"/>
    <property type="evidence" value="ECO:0007669"/>
    <property type="project" value="UniProtKB-KW"/>
</dbReference>
<proteinExistence type="inferred from homology"/>
<dbReference type="InterPro" id="IPR036440">
    <property type="entry name" value="Peptidase_C15-like_sf"/>
</dbReference>
<protein>
    <recommendedName>
        <fullName evidence="6">Pyrrolidone-carboxylate peptidase</fullName>
    </recommendedName>
</protein>
<evidence type="ECO:0000256" key="4">
    <source>
        <dbReference type="ARBA" id="ARBA00022807"/>
    </source>
</evidence>
<dbReference type="Gene3D" id="3.40.630.20">
    <property type="entry name" value="Peptidase C15, pyroglutamyl peptidase I-like"/>
    <property type="match status" value="1"/>
</dbReference>
<evidence type="ECO:0000313" key="5">
    <source>
        <dbReference type="EMBL" id="CAA6806362.1"/>
    </source>
</evidence>